<dbReference type="PANTHER" id="PTHR43133:SF46">
    <property type="entry name" value="RNA POLYMERASE SIGMA-70 FACTOR ECF SUBFAMILY"/>
    <property type="match status" value="1"/>
</dbReference>
<gene>
    <name evidence="7" type="ORF">GCM10022395_05640</name>
</gene>
<protein>
    <submittedName>
        <fullName evidence="7">RNA polymerase sigma-70 factor</fullName>
    </submittedName>
</protein>
<keyword evidence="2" id="KW-0805">Transcription regulation</keyword>
<dbReference type="SUPFAM" id="SSF88946">
    <property type="entry name" value="Sigma2 domain of RNA polymerase sigma factors"/>
    <property type="match status" value="1"/>
</dbReference>
<feature type="domain" description="RNA polymerase sigma factor 70 region 4 type 2" evidence="6">
    <location>
        <begin position="122"/>
        <end position="170"/>
    </location>
</feature>
<reference evidence="8" key="1">
    <citation type="journal article" date="2019" name="Int. J. Syst. Evol. Microbiol.">
        <title>The Global Catalogue of Microorganisms (GCM) 10K type strain sequencing project: providing services to taxonomists for standard genome sequencing and annotation.</title>
        <authorList>
            <consortium name="The Broad Institute Genomics Platform"/>
            <consortium name="The Broad Institute Genome Sequencing Center for Infectious Disease"/>
            <person name="Wu L."/>
            <person name="Ma J."/>
        </authorList>
    </citation>
    <scope>NUCLEOTIDE SEQUENCE [LARGE SCALE GENOMIC DNA]</scope>
    <source>
        <strain evidence="8">JCM 17111</strain>
    </source>
</reference>
<evidence type="ECO:0000256" key="1">
    <source>
        <dbReference type="ARBA" id="ARBA00010641"/>
    </source>
</evidence>
<dbReference type="PANTHER" id="PTHR43133">
    <property type="entry name" value="RNA POLYMERASE ECF-TYPE SIGMA FACTO"/>
    <property type="match status" value="1"/>
</dbReference>
<dbReference type="InterPro" id="IPR013325">
    <property type="entry name" value="RNA_pol_sigma_r2"/>
</dbReference>
<dbReference type="InterPro" id="IPR014284">
    <property type="entry name" value="RNA_pol_sigma-70_dom"/>
</dbReference>
<dbReference type="RefSeq" id="WP_345004267.1">
    <property type="nucleotide sequence ID" value="NZ_BAABCY010000016.1"/>
</dbReference>
<dbReference type="InterPro" id="IPR014327">
    <property type="entry name" value="RNA_pol_sigma70_bacteroid"/>
</dbReference>
<evidence type="ECO:0000256" key="4">
    <source>
        <dbReference type="ARBA" id="ARBA00023163"/>
    </source>
</evidence>
<feature type="domain" description="RNA polymerase sigma-70 region 2" evidence="5">
    <location>
        <begin position="33"/>
        <end position="92"/>
    </location>
</feature>
<evidence type="ECO:0000256" key="2">
    <source>
        <dbReference type="ARBA" id="ARBA00023015"/>
    </source>
</evidence>
<dbReference type="Gene3D" id="1.10.1740.10">
    <property type="match status" value="1"/>
</dbReference>
<organism evidence="7 8">
    <name type="scientific">Snuella lapsa</name>
    <dbReference type="NCBI Taxonomy" id="870481"/>
    <lineage>
        <taxon>Bacteria</taxon>
        <taxon>Pseudomonadati</taxon>
        <taxon>Bacteroidota</taxon>
        <taxon>Flavobacteriia</taxon>
        <taxon>Flavobacteriales</taxon>
        <taxon>Flavobacteriaceae</taxon>
        <taxon>Snuella</taxon>
    </lineage>
</organism>
<evidence type="ECO:0000259" key="6">
    <source>
        <dbReference type="Pfam" id="PF08281"/>
    </source>
</evidence>
<keyword evidence="3" id="KW-0731">Sigma factor</keyword>
<sequence>MGAKKEITDLIEAVKNGDEKAFRELYELQVEGVKTFIDGFTKDSSQSDDILQETFIKLWNSRSKIDSAYSIKGYLYTSAYNTYIDKYRRMKREQTVLEEWRYKRILETIEDNEEVKKERIAQVKVAIEKLPPKCRKVFDMCKYDNMKYTEIAEKLNISTKTVHAQMCKAYAIIKKDVKFNKSKLLLFVNFFKDIRGAL</sequence>
<evidence type="ECO:0000313" key="8">
    <source>
        <dbReference type="Proteomes" id="UP001500954"/>
    </source>
</evidence>
<dbReference type="SUPFAM" id="SSF88659">
    <property type="entry name" value="Sigma3 and sigma4 domains of RNA polymerase sigma factors"/>
    <property type="match status" value="1"/>
</dbReference>
<dbReference type="InterPro" id="IPR039425">
    <property type="entry name" value="RNA_pol_sigma-70-like"/>
</dbReference>
<evidence type="ECO:0000259" key="5">
    <source>
        <dbReference type="Pfam" id="PF04542"/>
    </source>
</evidence>
<dbReference type="InterPro" id="IPR013324">
    <property type="entry name" value="RNA_pol_sigma_r3/r4-like"/>
</dbReference>
<dbReference type="InterPro" id="IPR007627">
    <property type="entry name" value="RNA_pol_sigma70_r2"/>
</dbReference>
<name>A0ABP6WV91_9FLAO</name>
<dbReference type="NCBIfam" id="TIGR02985">
    <property type="entry name" value="Sig70_bacteroi1"/>
    <property type="match status" value="1"/>
</dbReference>
<dbReference type="Pfam" id="PF04542">
    <property type="entry name" value="Sigma70_r2"/>
    <property type="match status" value="1"/>
</dbReference>
<dbReference type="Gene3D" id="1.10.10.10">
    <property type="entry name" value="Winged helix-like DNA-binding domain superfamily/Winged helix DNA-binding domain"/>
    <property type="match status" value="1"/>
</dbReference>
<keyword evidence="4" id="KW-0804">Transcription</keyword>
<proteinExistence type="inferred from homology"/>
<keyword evidence="8" id="KW-1185">Reference proteome</keyword>
<evidence type="ECO:0000313" key="7">
    <source>
        <dbReference type="EMBL" id="GAA3557199.1"/>
    </source>
</evidence>
<dbReference type="Pfam" id="PF08281">
    <property type="entry name" value="Sigma70_r4_2"/>
    <property type="match status" value="1"/>
</dbReference>
<evidence type="ECO:0000256" key="3">
    <source>
        <dbReference type="ARBA" id="ARBA00023082"/>
    </source>
</evidence>
<comment type="similarity">
    <text evidence="1">Belongs to the sigma-70 factor family. ECF subfamily.</text>
</comment>
<dbReference type="Proteomes" id="UP001500954">
    <property type="component" value="Unassembled WGS sequence"/>
</dbReference>
<dbReference type="InterPro" id="IPR013249">
    <property type="entry name" value="RNA_pol_sigma70_r4_t2"/>
</dbReference>
<accession>A0ABP6WV91</accession>
<dbReference type="InterPro" id="IPR036388">
    <property type="entry name" value="WH-like_DNA-bd_sf"/>
</dbReference>
<dbReference type="EMBL" id="BAABCY010000016">
    <property type="protein sequence ID" value="GAA3557199.1"/>
    <property type="molecule type" value="Genomic_DNA"/>
</dbReference>
<comment type="caution">
    <text evidence="7">The sequence shown here is derived from an EMBL/GenBank/DDBJ whole genome shotgun (WGS) entry which is preliminary data.</text>
</comment>
<dbReference type="NCBIfam" id="TIGR02937">
    <property type="entry name" value="sigma70-ECF"/>
    <property type="match status" value="1"/>
</dbReference>